<dbReference type="RefSeq" id="WP_135446190.1">
    <property type="nucleotide sequence ID" value="NZ_SRLE01000014.1"/>
</dbReference>
<proteinExistence type="predicted"/>
<evidence type="ECO:0000313" key="1">
    <source>
        <dbReference type="EMBL" id="TGD71297.1"/>
    </source>
</evidence>
<reference evidence="1 2" key="1">
    <citation type="submission" date="2019-04" db="EMBL/GenBank/DDBJ databases">
        <title>Taxonomy of novel Haliea sp. from mangrove soil of West Coast of India.</title>
        <authorList>
            <person name="Verma A."/>
            <person name="Kumar P."/>
            <person name="Krishnamurthi S."/>
        </authorList>
    </citation>
    <scope>NUCLEOTIDE SEQUENCE [LARGE SCALE GENOMIC DNA]</scope>
    <source>
        <strain evidence="1 2">SAOS-164</strain>
    </source>
</reference>
<organism evidence="1 2">
    <name type="scientific">Mangrovimicrobium sediminis</name>
    <dbReference type="NCBI Taxonomy" id="2562682"/>
    <lineage>
        <taxon>Bacteria</taxon>
        <taxon>Pseudomonadati</taxon>
        <taxon>Pseudomonadota</taxon>
        <taxon>Gammaproteobacteria</taxon>
        <taxon>Cellvibrionales</taxon>
        <taxon>Halieaceae</taxon>
        <taxon>Mangrovimicrobium</taxon>
    </lineage>
</organism>
<gene>
    <name evidence="1" type="ORF">E4634_18665</name>
</gene>
<keyword evidence="2" id="KW-1185">Reference proteome</keyword>
<comment type="caution">
    <text evidence="1">The sequence shown here is derived from an EMBL/GenBank/DDBJ whole genome shotgun (WGS) entry which is preliminary data.</text>
</comment>
<evidence type="ECO:0000313" key="2">
    <source>
        <dbReference type="Proteomes" id="UP000298050"/>
    </source>
</evidence>
<protein>
    <submittedName>
        <fullName evidence="1">Uncharacterized protein</fullName>
    </submittedName>
</protein>
<dbReference type="OrthoDB" id="3034735at2"/>
<dbReference type="AlphaFoldDB" id="A0A4Z0LVT0"/>
<dbReference type="Proteomes" id="UP000298050">
    <property type="component" value="Unassembled WGS sequence"/>
</dbReference>
<name>A0A4Z0LVT0_9GAMM</name>
<accession>A0A4Z0LVT0</accession>
<sequence length="226" mass="24426">MTACFQFAFSSPVEGMEAEFQRWYSDEHLPHSVRLLVVEAGQRFARVEGTPWPAGRHHNLVIWELAGDPATAIETLLASHGTQAMPISPAIDMSSVQPPTMRLLRRFAAGAESEPEPASRGQLLLAFLNPAEGADAAFESALLDGGLREFAGLPGAGATSLWTLTEAQLRGSARKYRYLLMFEADDSAALVDALTRPADRLAAIPHGDAQRMFAALFEPLTPRVAA</sequence>
<dbReference type="EMBL" id="SRLE01000014">
    <property type="protein sequence ID" value="TGD71297.1"/>
    <property type="molecule type" value="Genomic_DNA"/>
</dbReference>